<reference evidence="1 2" key="1">
    <citation type="submission" date="2018-04" db="EMBL/GenBank/DDBJ databases">
        <title>Genomic Encyclopedia of Archaeal and Bacterial Type Strains, Phase II (KMG-II): from individual species to whole genera.</title>
        <authorList>
            <person name="Goeker M."/>
        </authorList>
    </citation>
    <scope>NUCLEOTIDE SEQUENCE [LARGE SCALE GENOMIC DNA]</scope>
    <source>
        <strain evidence="1 2">DSM 12244</strain>
    </source>
</reference>
<dbReference type="PANTHER" id="PTHR43861:SF6">
    <property type="entry name" value="METHYLTRANSFERASE TYPE 11"/>
    <property type="match status" value="1"/>
</dbReference>
<dbReference type="SUPFAM" id="SSF53335">
    <property type="entry name" value="S-adenosyl-L-methionine-dependent methyltransferases"/>
    <property type="match status" value="1"/>
</dbReference>
<keyword evidence="1" id="KW-0489">Methyltransferase</keyword>
<dbReference type="InterPro" id="IPR029063">
    <property type="entry name" value="SAM-dependent_MTases_sf"/>
</dbReference>
<name>A0A2T6CBV1_9RHOB</name>
<dbReference type="RefSeq" id="WP_025046606.1">
    <property type="nucleotide sequence ID" value="NZ_QBKU01000009.1"/>
</dbReference>
<evidence type="ECO:0000313" key="1">
    <source>
        <dbReference type="EMBL" id="PTX72982.1"/>
    </source>
</evidence>
<proteinExistence type="predicted"/>
<dbReference type="EMBL" id="QBKU01000009">
    <property type="protein sequence ID" value="PTX72982.1"/>
    <property type="molecule type" value="Genomic_DNA"/>
</dbReference>
<accession>A0A2T6CBV1</accession>
<dbReference type="GO" id="GO:0008168">
    <property type="term" value="F:methyltransferase activity"/>
    <property type="evidence" value="ECO:0007669"/>
    <property type="project" value="UniProtKB-KW"/>
</dbReference>
<evidence type="ECO:0000313" key="2">
    <source>
        <dbReference type="Proteomes" id="UP000244092"/>
    </source>
</evidence>
<gene>
    <name evidence="1" type="ORF">C8N31_10968</name>
</gene>
<dbReference type="OrthoDB" id="9815644at2"/>
<sequence length="282" mass="30966">MSATLHALPGAELPAPDAAPELRKCPVCSSATCTPLPDYSPDHWQMVSCAGCNLVYLRNPAEYAALEEDFAWEKTYEEKKTATKGSTPLSPYVRAIRTKLGMTRDKTASFRRWFNDGHVLDIGCGAGARIKPPMTPYGIELSTALHARADSEMRKSGGYCIHGAGAEAIWKFDEGQFDGIVMFSYLEHETNVMSVLRGAHRALKDSGGVFVRVPNYGSLNRKAIGPKWCGFRYPDHVNYFTLATLTDTARRAGFSTTLINRVTLPLDDNVSVLLRKSPEGTA</sequence>
<dbReference type="GO" id="GO:0032259">
    <property type="term" value="P:methylation"/>
    <property type="evidence" value="ECO:0007669"/>
    <property type="project" value="UniProtKB-KW"/>
</dbReference>
<organism evidence="1 2">
    <name type="scientific">Sulfitobacter mediterraneus</name>
    <dbReference type="NCBI Taxonomy" id="83219"/>
    <lineage>
        <taxon>Bacteria</taxon>
        <taxon>Pseudomonadati</taxon>
        <taxon>Pseudomonadota</taxon>
        <taxon>Alphaproteobacteria</taxon>
        <taxon>Rhodobacterales</taxon>
        <taxon>Roseobacteraceae</taxon>
        <taxon>Sulfitobacter</taxon>
    </lineage>
</organism>
<comment type="caution">
    <text evidence="1">The sequence shown here is derived from an EMBL/GenBank/DDBJ whole genome shotgun (WGS) entry which is preliminary data.</text>
</comment>
<dbReference type="Proteomes" id="UP000244092">
    <property type="component" value="Unassembled WGS sequence"/>
</dbReference>
<dbReference type="CDD" id="cd02440">
    <property type="entry name" value="AdoMet_MTases"/>
    <property type="match status" value="1"/>
</dbReference>
<protein>
    <submittedName>
        <fullName evidence="1">Methyltransferase family protein</fullName>
    </submittedName>
</protein>
<keyword evidence="1" id="KW-0808">Transferase</keyword>
<dbReference type="AlphaFoldDB" id="A0A2T6CBV1"/>
<dbReference type="Pfam" id="PF13489">
    <property type="entry name" value="Methyltransf_23"/>
    <property type="match status" value="1"/>
</dbReference>
<dbReference type="PANTHER" id="PTHR43861">
    <property type="entry name" value="TRANS-ACONITATE 2-METHYLTRANSFERASE-RELATED"/>
    <property type="match status" value="1"/>
</dbReference>
<dbReference type="Gene3D" id="3.40.50.150">
    <property type="entry name" value="Vaccinia Virus protein VP39"/>
    <property type="match status" value="1"/>
</dbReference>